<dbReference type="EMBL" id="JAAARO010000013">
    <property type="protein sequence ID" value="KAF5738656.1"/>
    <property type="molecule type" value="Genomic_DNA"/>
</dbReference>
<keyword evidence="1" id="KW-0479">Metal-binding</keyword>
<evidence type="ECO:0000259" key="4">
    <source>
        <dbReference type="PROSITE" id="PS50081"/>
    </source>
</evidence>
<dbReference type="GO" id="GO:0046872">
    <property type="term" value="F:metal ion binding"/>
    <property type="evidence" value="ECO:0007669"/>
    <property type="project" value="UniProtKB-KW"/>
</dbReference>
<dbReference type="SMART" id="SM00109">
    <property type="entry name" value="C1"/>
    <property type="match status" value="5"/>
</dbReference>
<dbReference type="InParanoid" id="A0A7J7CXQ0"/>
<dbReference type="InterPro" id="IPR046349">
    <property type="entry name" value="C1-like_sf"/>
</dbReference>
<name>A0A7J7CXQ0_TRIWF</name>
<dbReference type="InterPro" id="IPR053192">
    <property type="entry name" value="Vacuole_Formation_Reg"/>
</dbReference>
<keyword evidence="2" id="KW-0677">Repeat</keyword>
<reference evidence="5 6" key="1">
    <citation type="journal article" date="2020" name="Nat. Commun.">
        <title>Genome of Tripterygium wilfordii and identification of cytochrome P450 involved in triptolide biosynthesis.</title>
        <authorList>
            <person name="Tu L."/>
            <person name="Su P."/>
            <person name="Zhang Z."/>
            <person name="Gao L."/>
            <person name="Wang J."/>
            <person name="Hu T."/>
            <person name="Zhou J."/>
            <person name="Zhang Y."/>
            <person name="Zhao Y."/>
            <person name="Liu Y."/>
            <person name="Song Y."/>
            <person name="Tong Y."/>
            <person name="Lu Y."/>
            <person name="Yang J."/>
            <person name="Xu C."/>
            <person name="Jia M."/>
            <person name="Peters R.J."/>
            <person name="Huang L."/>
            <person name="Gao W."/>
        </authorList>
    </citation>
    <scope>NUCLEOTIDE SEQUENCE [LARGE SCALE GENOMIC DNA]</scope>
    <source>
        <strain evidence="6">cv. XIE 37</strain>
        <tissue evidence="5">Leaf</tissue>
    </source>
</reference>
<dbReference type="PANTHER" id="PTHR32410">
    <property type="entry name" value="CYSTEINE/HISTIDINE-RICH C1 DOMAIN FAMILY PROTEIN"/>
    <property type="match status" value="1"/>
</dbReference>
<dbReference type="Proteomes" id="UP000593562">
    <property type="component" value="Unassembled WGS sequence"/>
</dbReference>
<accession>A0A7J7CXQ0</accession>
<feature type="domain" description="Phorbol-ester/DAG-type" evidence="4">
    <location>
        <begin position="122"/>
        <end position="174"/>
    </location>
</feature>
<proteinExistence type="predicted"/>
<evidence type="ECO:0000313" key="5">
    <source>
        <dbReference type="EMBL" id="KAF5738656.1"/>
    </source>
</evidence>
<comment type="caution">
    <text evidence="5">The sequence shown here is derived from an EMBL/GenBank/DDBJ whole genome shotgun (WGS) entry which is preliminary data.</text>
</comment>
<dbReference type="Pfam" id="PF03107">
    <property type="entry name" value="C1_2"/>
    <property type="match status" value="3"/>
</dbReference>
<dbReference type="InterPro" id="IPR004146">
    <property type="entry name" value="DC1"/>
</dbReference>
<keyword evidence="6" id="KW-1185">Reference proteome</keyword>
<evidence type="ECO:0000313" key="6">
    <source>
        <dbReference type="Proteomes" id="UP000593562"/>
    </source>
</evidence>
<keyword evidence="3" id="KW-0862">Zinc</keyword>
<dbReference type="PANTHER" id="PTHR32410:SF211">
    <property type="entry name" value="CYSTEINE_HISTIDINE-RICH C1 DOMAIN FAMILY PROTEIN"/>
    <property type="match status" value="1"/>
</dbReference>
<gene>
    <name evidence="5" type="ORF">HS088_TW13G01557</name>
</gene>
<dbReference type="FunCoup" id="A0A7J7CXQ0">
    <property type="interactions" value="16"/>
</dbReference>
<dbReference type="InterPro" id="IPR002219">
    <property type="entry name" value="PKC_DAG/PE"/>
</dbReference>
<dbReference type="OrthoDB" id="938199at2759"/>
<dbReference type="SUPFAM" id="SSF57889">
    <property type="entry name" value="Cysteine-rich domain"/>
    <property type="match status" value="5"/>
</dbReference>
<dbReference type="AlphaFoldDB" id="A0A7J7CXQ0"/>
<sequence>MEIQHISHKHKLVFTSDDGGEGHGSVSCYGCRRPIVGGRYRCCTESCNFFLDKTCAELPGQILVVFHRLHYLTLRSDERINRLHIKCSFCQEFIEHPFYYDCHSNCRFIIHIKCTLLLKSHEHNFIVLMRPEDFTCDACGIACDPYFMGSLRLLCTVCQIVIHEQCKSLQRMISILQHHHALTHTYIIQENGYFQRAECTICRKQVNTRYGSYYCRDCCFVVHVNCAFRNRIEKSVVQEAEGFSAILDKEEERDHDELNDDKLLRLREIEHFSHRHKLTLFNDIEQEDKYCEGCITPIFSSTPYYRCVDCDFILHKICTQLPKQIKHPTHKHILTLVANANIFCPGIFYCSTCHNLCQGFAYVCKTCPWGTFQFCARCASVPHKLKHPGHEHELSLVLHTKEHCVACDDGSKPSFLFQCDECSFALDYRCATLPQKVFFYDKPLPQIVWPKDYDQPSILTYKSIDKGYDEYYCDICETERDPHHWFYYCENYDCCGHPKCTLGKYPYIKRGSQFQLWSLLFFLRSLEGYSFCDDCSRFCSINQLPLTVESDFHTHTLTLAYKPSCDRDSNRNFCDLCKKFHAEHLLYYCGKCKFQVHPQCVFHREVIYSQAKNLIFYERSMGYLRCLVCGEDCKGLSLKCQMSECNFSIHFDCRRGLRDIIPKDLQRLPQALG</sequence>
<evidence type="ECO:0000256" key="1">
    <source>
        <dbReference type="ARBA" id="ARBA00022723"/>
    </source>
</evidence>
<dbReference type="PROSITE" id="PS50081">
    <property type="entry name" value="ZF_DAG_PE_2"/>
    <property type="match status" value="1"/>
</dbReference>
<evidence type="ECO:0000256" key="2">
    <source>
        <dbReference type="ARBA" id="ARBA00022737"/>
    </source>
</evidence>
<evidence type="ECO:0000256" key="3">
    <source>
        <dbReference type="ARBA" id="ARBA00022833"/>
    </source>
</evidence>
<organism evidence="5 6">
    <name type="scientific">Tripterygium wilfordii</name>
    <name type="common">Thunder God vine</name>
    <dbReference type="NCBI Taxonomy" id="458696"/>
    <lineage>
        <taxon>Eukaryota</taxon>
        <taxon>Viridiplantae</taxon>
        <taxon>Streptophyta</taxon>
        <taxon>Embryophyta</taxon>
        <taxon>Tracheophyta</taxon>
        <taxon>Spermatophyta</taxon>
        <taxon>Magnoliopsida</taxon>
        <taxon>eudicotyledons</taxon>
        <taxon>Gunneridae</taxon>
        <taxon>Pentapetalae</taxon>
        <taxon>rosids</taxon>
        <taxon>fabids</taxon>
        <taxon>Celastrales</taxon>
        <taxon>Celastraceae</taxon>
        <taxon>Tripterygium</taxon>
    </lineage>
</organism>
<protein>
    <submittedName>
        <fullName evidence="5">Putative Cysteine/Histidine-rich C1 domain family protein</fullName>
    </submittedName>
</protein>